<dbReference type="SMART" id="SM00665">
    <property type="entry name" value="B561"/>
    <property type="match status" value="1"/>
</dbReference>
<evidence type="ECO:0000256" key="1">
    <source>
        <dbReference type="ARBA" id="ARBA00004370"/>
    </source>
</evidence>
<organism evidence="9 10">
    <name type="scientific">Blastomyces silverae</name>
    <dbReference type="NCBI Taxonomy" id="2060906"/>
    <lineage>
        <taxon>Eukaryota</taxon>
        <taxon>Fungi</taxon>
        <taxon>Dikarya</taxon>
        <taxon>Ascomycota</taxon>
        <taxon>Pezizomycotina</taxon>
        <taxon>Eurotiomycetes</taxon>
        <taxon>Eurotiomycetidae</taxon>
        <taxon>Onygenales</taxon>
        <taxon>Ajellomycetaceae</taxon>
        <taxon>Blastomyces</taxon>
    </lineage>
</organism>
<feature type="transmembrane region" description="Helical" evidence="7">
    <location>
        <begin position="39"/>
        <end position="59"/>
    </location>
</feature>
<dbReference type="CDD" id="cd08760">
    <property type="entry name" value="Cyt_b561_FRRS1_like"/>
    <property type="match status" value="1"/>
</dbReference>
<proteinExistence type="predicted"/>
<dbReference type="GO" id="GO:0016020">
    <property type="term" value="C:membrane"/>
    <property type="evidence" value="ECO:0007669"/>
    <property type="project" value="UniProtKB-SubCell"/>
</dbReference>
<dbReference type="Gene3D" id="1.20.120.1770">
    <property type="match status" value="1"/>
</dbReference>
<dbReference type="InterPro" id="IPR006593">
    <property type="entry name" value="Cyt_b561/ferric_Rdtase_TM"/>
</dbReference>
<feature type="domain" description="Cytochrome b561" evidence="8">
    <location>
        <begin position="1"/>
        <end position="194"/>
    </location>
</feature>
<feature type="transmembrane region" description="Helical" evidence="7">
    <location>
        <begin position="68"/>
        <end position="90"/>
    </location>
</feature>
<dbReference type="PANTHER" id="PTHR47797">
    <property type="entry name" value="DEHYDROGENASE, PUTATIVE (AFU_ORTHOLOGUE AFUA_8G05805)-RELATED"/>
    <property type="match status" value="1"/>
</dbReference>
<evidence type="ECO:0000313" key="9">
    <source>
        <dbReference type="EMBL" id="KLJ08563.1"/>
    </source>
</evidence>
<dbReference type="OrthoDB" id="19261at2759"/>
<keyword evidence="2" id="KW-0813">Transport</keyword>
<evidence type="ECO:0000256" key="2">
    <source>
        <dbReference type="ARBA" id="ARBA00022448"/>
    </source>
</evidence>
<accession>A0A0H1BBR5</accession>
<comment type="caution">
    <text evidence="9">The sequence shown here is derived from an EMBL/GenBank/DDBJ whole genome shotgun (WGS) entry which is preliminary data.</text>
</comment>
<keyword evidence="3 7" id="KW-0812">Transmembrane</keyword>
<sequence length="218" mass="24011">MHLLEWFLTRPFDTASLPTRVSGKVMLQDLRLVPQFAKAHGVVMSIAFVIIFPLGALFVRTQKIKGGVWIHAACQLIGWILTIAGLATGIRVGKILDRLHNNAHTILGTAIIALLLLQPLIGFVHHRKFMMTQRPGPWTRFHVWYGRVLILLGMTNGGLGLQLADNTRAGTVAYGVVAGLVGVAYCTVVAFFEVRKWSHRDDVASDVGLEERSKSPTP</sequence>
<evidence type="ECO:0000256" key="5">
    <source>
        <dbReference type="ARBA" id="ARBA00022989"/>
    </source>
</evidence>
<gene>
    <name evidence="9" type="ORF">EMPG_15991</name>
</gene>
<evidence type="ECO:0000256" key="3">
    <source>
        <dbReference type="ARBA" id="ARBA00022692"/>
    </source>
</evidence>
<dbReference type="PANTHER" id="PTHR47797:SF1">
    <property type="entry name" value="CYTOCHROME B561 DOMAIN-CONTAINING PROTEIN-RELATED"/>
    <property type="match status" value="1"/>
</dbReference>
<dbReference type="Pfam" id="PF03188">
    <property type="entry name" value="Cytochrom_B561"/>
    <property type="match status" value="1"/>
</dbReference>
<reference evidence="10" key="1">
    <citation type="journal article" date="2015" name="PLoS Genet.">
        <title>The dynamic genome and transcriptome of the human fungal pathogen Blastomyces and close relative Emmonsia.</title>
        <authorList>
            <person name="Munoz J.F."/>
            <person name="Gauthier G.M."/>
            <person name="Desjardins C.A."/>
            <person name="Gallo J.E."/>
            <person name="Holder J."/>
            <person name="Sullivan T.D."/>
            <person name="Marty A.J."/>
            <person name="Carmen J.C."/>
            <person name="Chen Z."/>
            <person name="Ding L."/>
            <person name="Gujja S."/>
            <person name="Magrini V."/>
            <person name="Misas E."/>
            <person name="Mitreva M."/>
            <person name="Priest M."/>
            <person name="Saif S."/>
            <person name="Whiston E.A."/>
            <person name="Young S."/>
            <person name="Zeng Q."/>
            <person name="Goldman W.E."/>
            <person name="Mardis E.R."/>
            <person name="Taylor J.W."/>
            <person name="McEwen J.G."/>
            <person name="Clay O.K."/>
            <person name="Klein B.S."/>
            <person name="Cuomo C.A."/>
        </authorList>
    </citation>
    <scope>NUCLEOTIDE SEQUENCE [LARGE SCALE GENOMIC DNA]</scope>
    <source>
        <strain evidence="10">UAMH 139</strain>
    </source>
</reference>
<dbReference type="AlphaFoldDB" id="A0A0H1BBR5"/>
<dbReference type="Proteomes" id="UP000053573">
    <property type="component" value="Unassembled WGS sequence"/>
</dbReference>
<evidence type="ECO:0000256" key="6">
    <source>
        <dbReference type="ARBA" id="ARBA00023136"/>
    </source>
</evidence>
<evidence type="ECO:0000256" key="4">
    <source>
        <dbReference type="ARBA" id="ARBA00022982"/>
    </source>
</evidence>
<keyword evidence="5 7" id="KW-1133">Transmembrane helix</keyword>
<dbReference type="EMBL" id="LDEV01002576">
    <property type="protein sequence ID" value="KLJ08563.1"/>
    <property type="molecule type" value="Genomic_DNA"/>
</dbReference>
<name>A0A0H1BBR5_9EURO</name>
<feature type="transmembrane region" description="Helical" evidence="7">
    <location>
        <begin position="102"/>
        <end position="124"/>
    </location>
</feature>
<evidence type="ECO:0000313" key="10">
    <source>
        <dbReference type="Proteomes" id="UP000053573"/>
    </source>
</evidence>
<keyword evidence="6 7" id="KW-0472">Membrane</keyword>
<keyword evidence="4" id="KW-0249">Electron transport</keyword>
<evidence type="ECO:0000256" key="7">
    <source>
        <dbReference type="SAM" id="Phobius"/>
    </source>
</evidence>
<comment type="subcellular location">
    <subcellularLocation>
        <location evidence="1">Membrane</location>
    </subcellularLocation>
</comment>
<feature type="transmembrane region" description="Helical" evidence="7">
    <location>
        <begin position="170"/>
        <end position="192"/>
    </location>
</feature>
<dbReference type="PROSITE" id="PS50939">
    <property type="entry name" value="CYTOCHROME_B561"/>
    <property type="match status" value="1"/>
</dbReference>
<feature type="transmembrane region" description="Helical" evidence="7">
    <location>
        <begin position="144"/>
        <end position="164"/>
    </location>
</feature>
<protein>
    <recommendedName>
        <fullName evidence="8">Cytochrome b561 domain-containing protein</fullName>
    </recommendedName>
</protein>
<dbReference type="STRING" id="2060906.A0A0H1BBR5"/>
<keyword evidence="10" id="KW-1185">Reference proteome</keyword>
<evidence type="ECO:0000259" key="8">
    <source>
        <dbReference type="PROSITE" id="PS50939"/>
    </source>
</evidence>